<accession>A0A1Q9DVX0</accession>
<sequence length="729" mass="78561">MPPKPLHSFPVLAGLNSTVFVDAVEDLEALMSPNREESSKALPLLLAVSEDFSTKRADPWAPSEPALQLPSARICLLKELAENPAAAVGASVRVTGEVKEFQQIDASRQPMLLMQDRGATLLVDGTAAVRAAGADILPGRSVQAVGELERRGDFLVLRARILRVVDMDLQLYERCLAVRRQFESKMSSGGLDIMTLCVPLKCNRQPHQELQRWLMANGGKDGSIQEKAVSTVNAIIANFTSAVITVVLLLLVVIIGIIILIIIVKVIIILVIVLISFTMLGPVLEYFGLPAGTRGPRCTWRGILRLPWRERTLYIIGSNASMLKGLAKRPPVLPTAAFELLPGSGAHRLTGLQPPSPLPPWSSASASERGQSCSMHCAGRGEVCVDADLAVVARCGPPLTAILNCGRCEDQAPSTAYPGQDPSSRCYAGPPLVGIRGKACLWLESGSRARLSAKLGVIFQRCHPLTPHEDTMDLCLQMSALGMRTGCRLSLDTLPLQAEALHHYRALLKSCLESVQGDVEEMRSIGILHQKLQEVECMQYRLIMVSKKHPKSSKPACQAGSTALAGRSPLGARCVARTSSRTSSGKRRTGSVSDPIDESAETALDLDQDDAFTTLVSPNPSVPCDDPGLKSPTSTASEDVAYEEQDLTSLPRTPTAPTTPKTMSFLTRLRSRVFTCAVLPPRAPEKLPANPDQPGQDVEFRTGDGFGNASKLGGPTTARYGQNVQKFRD</sequence>
<feature type="compositionally biased region" description="Polar residues" evidence="1">
    <location>
        <begin position="719"/>
        <end position="729"/>
    </location>
</feature>
<dbReference type="InterPro" id="IPR012340">
    <property type="entry name" value="NA-bd_OB-fold"/>
</dbReference>
<feature type="transmembrane region" description="Helical" evidence="2">
    <location>
        <begin position="267"/>
        <end position="289"/>
    </location>
</feature>
<comment type="caution">
    <text evidence="3">The sequence shown here is derived from an EMBL/GenBank/DDBJ whole genome shotgun (WGS) entry which is preliminary data.</text>
</comment>
<keyword evidence="4" id="KW-1185">Reference proteome</keyword>
<evidence type="ECO:0000313" key="4">
    <source>
        <dbReference type="Proteomes" id="UP000186817"/>
    </source>
</evidence>
<evidence type="ECO:0000313" key="3">
    <source>
        <dbReference type="EMBL" id="OLP99291.1"/>
    </source>
</evidence>
<feature type="compositionally biased region" description="Low complexity" evidence="1">
    <location>
        <begin position="648"/>
        <end position="661"/>
    </location>
</feature>
<keyword evidence="2" id="KW-0472">Membrane</keyword>
<keyword evidence="2" id="KW-0812">Transmembrane</keyword>
<protein>
    <submittedName>
        <fullName evidence="3">Uncharacterized protein</fullName>
    </submittedName>
</protein>
<dbReference type="Gene3D" id="2.40.50.140">
    <property type="entry name" value="Nucleic acid-binding proteins"/>
    <property type="match status" value="1"/>
</dbReference>
<gene>
    <name evidence="3" type="ORF">AK812_SmicGene18190</name>
</gene>
<feature type="region of interest" description="Disordered" evidence="1">
    <location>
        <begin position="682"/>
        <end position="729"/>
    </location>
</feature>
<keyword evidence="2" id="KW-1133">Transmembrane helix</keyword>
<evidence type="ECO:0000256" key="1">
    <source>
        <dbReference type="SAM" id="MobiDB-lite"/>
    </source>
</evidence>
<feature type="region of interest" description="Disordered" evidence="1">
    <location>
        <begin position="572"/>
        <end position="598"/>
    </location>
</feature>
<dbReference type="Pfam" id="PF15490">
    <property type="entry name" value="Ten1_2"/>
    <property type="match status" value="1"/>
</dbReference>
<dbReference type="InterPro" id="IPR029146">
    <property type="entry name" value="Ten1_animal_plant"/>
</dbReference>
<organism evidence="3 4">
    <name type="scientific">Symbiodinium microadriaticum</name>
    <name type="common">Dinoflagellate</name>
    <name type="synonym">Zooxanthella microadriatica</name>
    <dbReference type="NCBI Taxonomy" id="2951"/>
    <lineage>
        <taxon>Eukaryota</taxon>
        <taxon>Sar</taxon>
        <taxon>Alveolata</taxon>
        <taxon>Dinophyceae</taxon>
        <taxon>Suessiales</taxon>
        <taxon>Symbiodiniaceae</taxon>
        <taxon>Symbiodinium</taxon>
    </lineage>
</organism>
<dbReference type="EMBL" id="LSRX01000368">
    <property type="protein sequence ID" value="OLP99291.1"/>
    <property type="molecule type" value="Genomic_DNA"/>
</dbReference>
<feature type="region of interest" description="Disordered" evidence="1">
    <location>
        <begin position="613"/>
        <end position="661"/>
    </location>
</feature>
<dbReference type="Proteomes" id="UP000186817">
    <property type="component" value="Unassembled WGS sequence"/>
</dbReference>
<feature type="transmembrane region" description="Helical" evidence="2">
    <location>
        <begin position="235"/>
        <end position="260"/>
    </location>
</feature>
<dbReference type="GO" id="GO:1990879">
    <property type="term" value="C:CST complex"/>
    <property type="evidence" value="ECO:0007669"/>
    <property type="project" value="InterPro"/>
</dbReference>
<dbReference type="OrthoDB" id="342190at2759"/>
<proteinExistence type="predicted"/>
<reference evidence="3 4" key="1">
    <citation type="submission" date="2016-02" db="EMBL/GenBank/DDBJ databases">
        <title>Genome analysis of coral dinoflagellate symbionts highlights evolutionary adaptations to a symbiotic lifestyle.</title>
        <authorList>
            <person name="Aranda M."/>
            <person name="Li Y."/>
            <person name="Liew Y.J."/>
            <person name="Baumgarten S."/>
            <person name="Simakov O."/>
            <person name="Wilson M."/>
            <person name="Piel J."/>
            <person name="Ashoor H."/>
            <person name="Bougouffa S."/>
            <person name="Bajic V.B."/>
            <person name="Ryu T."/>
            <person name="Ravasi T."/>
            <person name="Bayer T."/>
            <person name="Micklem G."/>
            <person name="Kim H."/>
            <person name="Bhak J."/>
            <person name="Lajeunesse T.C."/>
            <person name="Voolstra C.R."/>
        </authorList>
    </citation>
    <scope>NUCLEOTIDE SEQUENCE [LARGE SCALE GENOMIC DNA]</scope>
    <source>
        <strain evidence="3 4">CCMP2467</strain>
    </source>
</reference>
<dbReference type="GO" id="GO:0003697">
    <property type="term" value="F:single-stranded DNA binding"/>
    <property type="evidence" value="ECO:0007669"/>
    <property type="project" value="InterPro"/>
</dbReference>
<evidence type="ECO:0000256" key="2">
    <source>
        <dbReference type="SAM" id="Phobius"/>
    </source>
</evidence>
<dbReference type="AlphaFoldDB" id="A0A1Q9DVX0"/>
<name>A0A1Q9DVX0_SYMMI</name>